<name>A0ABM4DHM2_HYDVU</name>
<organism evidence="2 3">
    <name type="scientific">Hydra vulgaris</name>
    <name type="common">Hydra</name>
    <name type="synonym">Hydra attenuata</name>
    <dbReference type="NCBI Taxonomy" id="6087"/>
    <lineage>
        <taxon>Eukaryota</taxon>
        <taxon>Metazoa</taxon>
        <taxon>Cnidaria</taxon>
        <taxon>Hydrozoa</taxon>
        <taxon>Hydroidolina</taxon>
        <taxon>Anthoathecata</taxon>
        <taxon>Aplanulata</taxon>
        <taxon>Hydridae</taxon>
        <taxon>Hydra</taxon>
    </lineage>
</organism>
<dbReference type="Proteomes" id="UP001652625">
    <property type="component" value="Chromosome 14"/>
</dbReference>
<dbReference type="InterPro" id="IPR004875">
    <property type="entry name" value="DDE_SF_endonuclease_dom"/>
</dbReference>
<evidence type="ECO:0000313" key="3">
    <source>
        <dbReference type="RefSeq" id="XP_065673986.1"/>
    </source>
</evidence>
<evidence type="ECO:0000259" key="1">
    <source>
        <dbReference type="Pfam" id="PF03184"/>
    </source>
</evidence>
<dbReference type="RefSeq" id="XP_065673986.1">
    <property type="nucleotide sequence ID" value="XM_065817914.1"/>
</dbReference>
<dbReference type="InterPro" id="IPR036397">
    <property type="entry name" value="RNaseH_sf"/>
</dbReference>
<dbReference type="GeneID" id="136090937"/>
<gene>
    <name evidence="3" type="primary">LOC136090937</name>
</gene>
<proteinExistence type="predicted"/>
<evidence type="ECO:0000313" key="2">
    <source>
        <dbReference type="Proteomes" id="UP001652625"/>
    </source>
</evidence>
<sequence>MCNYKRKTSNGAFTSQKLSDAASSVLKGKKSVTAAAKEFDIERMTLTRYILKLNSDCYASMGYSKPRLIFSQKQESALKIYLLQMASIFYGYTCTSQIWNVDETGVSTFVKPNKIVAVKDKRNVGAMTSGERGTNVTMITAVSATGNTMPPMFVFPRKNYKDYFANNVSLDCIGVGNGSGWVTDIEFKNFMQHFIRHVKPSNEYKIRLILDNHSSHLHFKTLNLAEEDGIVLLSLPPHCSYKLQPLDVLVFGPFKNYLSVAQDAWLRNNPGKAITVYDIPKFVFKGFSKYWCIPVQCKHFC</sequence>
<keyword evidence="2" id="KW-1185">Reference proteome</keyword>
<feature type="domain" description="DDE-1" evidence="1">
    <location>
        <begin position="136"/>
        <end position="262"/>
    </location>
</feature>
<dbReference type="Gene3D" id="3.30.420.10">
    <property type="entry name" value="Ribonuclease H-like superfamily/Ribonuclease H"/>
    <property type="match status" value="1"/>
</dbReference>
<reference evidence="3" key="1">
    <citation type="submission" date="2025-08" db="UniProtKB">
        <authorList>
            <consortium name="RefSeq"/>
        </authorList>
    </citation>
    <scope>IDENTIFICATION</scope>
</reference>
<accession>A0ABM4DHM2</accession>
<dbReference type="InterPro" id="IPR050863">
    <property type="entry name" value="CenT-Element_Derived"/>
</dbReference>
<dbReference type="PANTHER" id="PTHR19303">
    <property type="entry name" value="TRANSPOSON"/>
    <property type="match status" value="1"/>
</dbReference>
<dbReference type="PANTHER" id="PTHR19303:SF71">
    <property type="entry name" value="ZINC FINGER PHD-TYPE DOMAIN-CONTAINING PROTEIN"/>
    <property type="match status" value="1"/>
</dbReference>
<protein>
    <submittedName>
        <fullName evidence="3">Uncharacterized protein LOC136090937</fullName>
    </submittedName>
</protein>
<dbReference type="Pfam" id="PF03184">
    <property type="entry name" value="DDE_1"/>
    <property type="match status" value="1"/>
</dbReference>